<dbReference type="Gene3D" id="3.50.14.10">
    <property type="entry name" value="Replication terminator Tus, domain 1 superfamily/Replication terminator Tus"/>
    <property type="match status" value="1"/>
</dbReference>
<keyword evidence="5" id="KW-1185">Reference proteome</keyword>
<evidence type="ECO:0000256" key="2">
    <source>
        <dbReference type="ARBA" id="ARBA00022705"/>
    </source>
</evidence>
<evidence type="ECO:0000313" key="4">
    <source>
        <dbReference type="EMBL" id="MCL1127654.1"/>
    </source>
</evidence>
<dbReference type="InterPro" id="IPR036381">
    <property type="entry name" value="Tus_dom1"/>
</dbReference>
<proteinExistence type="predicted"/>
<dbReference type="SUPFAM" id="SSF56596">
    <property type="entry name" value="Replication terminator protein (Tus)"/>
    <property type="match status" value="1"/>
</dbReference>
<keyword evidence="2" id="KW-0235">DNA replication</keyword>
<dbReference type="RefSeq" id="WP_248943091.1">
    <property type="nucleotide sequence ID" value="NZ_JAKIKS010000188.1"/>
</dbReference>
<evidence type="ECO:0000256" key="3">
    <source>
        <dbReference type="ARBA" id="ARBA00023125"/>
    </source>
</evidence>
<protein>
    <submittedName>
        <fullName evidence="4">DNA replication terminus site-binding protein</fullName>
    </submittedName>
</protein>
<evidence type="ECO:0000256" key="1">
    <source>
        <dbReference type="ARBA" id="ARBA00022490"/>
    </source>
</evidence>
<reference evidence="4 5" key="1">
    <citation type="submission" date="2022-01" db="EMBL/GenBank/DDBJ databases">
        <title>Whole genome-based taxonomy of the Shewanellaceae.</title>
        <authorList>
            <person name="Martin-Rodriguez A.J."/>
        </authorList>
    </citation>
    <scope>NUCLEOTIDE SEQUENCE [LARGE SCALE GENOMIC DNA]</scope>
    <source>
        <strain evidence="4 5">DSM 17177</strain>
    </source>
</reference>
<name>A0ABT0LIX3_9GAMM</name>
<dbReference type="InterPro" id="IPR008865">
    <property type="entry name" value="DNA_replication_term_site-bd"/>
</dbReference>
<comment type="caution">
    <text evidence="4">The sequence shown here is derived from an EMBL/GenBank/DDBJ whole genome shotgun (WGS) entry which is preliminary data.</text>
</comment>
<sequence>MNIKQHVETELKQHMATVKMLSDQLKDRLIQLPIKNNQLFKLPLFEKDDETDQPGYIQVSVLTGQEAFEPTLRSLTAYYAKDNTLDKEYSTRLVRRYPGFIQFDLDSCPLQVDTLIQGLNQAKRDFMHCLKINSKDHQEQWDVIHHLFKRIMTHQLKRQILIADTPETPARLRFYWAKKMSSPKVNKKQAINQLEKLQHQASLLKEPENKIQAIQWQINTLHACNDKLVIRRPVRVKPMIKLSYKNEYGSDPRTHLRPKECSATTPVLVFSKQDLKVTPLTDYHKPEVDKTREYETDLISAQLHLYRVKS</sequence>
<dbReference type="Gene3D" id="3.30.54.10">
    <property type="match status" value="1"/>
</dbReference>
<dbReference type="InterPro" id="IPR036384">
    <property type="entry name" value="Tus_sf"/>
</dbReference>
<gene>
    <name evidence="4" type="ORF">L2764_25075</name>
</gene>
<keyword evidence="1" id="KW-0963">Cytoplasm</keyword>
<dbReference type="Proteomes" id="UP001203423">
    <property type="component" value="Unassembled WGS sequence"/>
</dbReference>
<evidence type="ECO:0000313" key="5">
    <source>
        <dbReference type="Proteomes" id="UP001203423"/>
    </source>
</evidence>
<dbReference type="Pfam" id="PF05472">
    <property type="entry name" value="Ter"/>
    <property type="match status" value="1"/>
</dbReference>
<keyword evidence="3" id="KW-0238">DNA-binding</keyword>
<dbReference type="EMBL" id="JAKIKS010000188">
    <property type="protein sequence ID" value="MCL1127654.1"/>
    <property type="molecule type" value="Genomic_DNA"/>
</dbReference>
<accession>A0ABT0LIX3</accession>
<organism evidence="4 5">
    <name type="scientific">Shewanella surugensis</name>
    <dbReference type="NCBI Taxonomy" id="212020"/>
    <lineage>
        <taxon>Bacteria</taxon>
        <taxon>Pseudomonadati</taxon>
        <taxon>Pseudomonadota</taxon>
        <taxon>Gammaproteobacteria</taxon>
        <taxon>Alteromonadales</taxon>
        <taxon>Shewanellaceae</taxon>
        <taxon>Shewanella</taxon>
    </lineage>
</organism>